<sequence length="1251" mass="143213">MHQFLEHLKLQDQEIKKSPSIHNKTFSEIIENEPESITDEQRRLRVWSSDYDPVTRSPFAKDVSHLQSLLEVLLTSKNFDRARKILEAIHPLLSEPHTFIFSVNKYLQTWSHDPSVHYGDLEQFFSTMEQRYGITANERTFAIILAKYISEDGPYISYLNRFSQSKKTQILSYIDVIGVEGLMKVFSDNSISIEDVPEDLVNLFREVRNELNDKETLISEPEYFNDDNTEVPTVDKDAESLRAVDSFGLKVIRHTLLGLREEADSKEIVSIIKQMEDGLGNQSWSDDEASKLDFFKVYKTLKTEEQREKFNSGLHSFNLTRQRRLEVRGADGAKEKWKHEFEEMQKRGALPLNKGLNAQLFQWYKNLLPYVKKEAEMCQKLMDGKVSKTDLSPDEKKLYKDREYYAPYMVLVPPEKMCVITILELLKLNSTGGIVDGMRAARALISVGKAVELEYKSQSLLKSEIKAFSKKVKSTNQWKRILSNKKNNIIENPDDSTDWSYTVYAKLGAVLTNLLLFVAKVPVKAHNPTTGKTITGSQPAFFHTYQFLNGQKLGVIKLHKEIIKQLAGRSLSNAVQPQLLPMLVAPREWHSYNDGGYLYSRSTLVRIKDSAETTAYLRKAADLGNLNEVYDGLNVLGKTPWTVNRRVFEIITRYWNSGEEFLDIPPIMEEPNLPEPLPVDAEPAQKFEYQRKLRSALNEAASLRSQRCDTNYKLEIARGFLGEKVFFPHNVDFRGRAYPISPHFNHLGNDLTRSLFLFWEGRELGERGLEWLKIHLANVYGVDKAPLNERVQFVNDNLENVFESARNPYDTDAWWKKAEKPWQALGVCFELEEAYKLENPTQYVSHIPIHQDGTCNGLQHYAALGGDIEGARQVNLLPADRPQDVYKYVASLVQKRIDAEAEEGNKYAVFLQDKITRKVVKQTVMTNVYGVTFVGATAQIKKQIDQYFSGEEDVADYARYLTMHVFNSIRELFEGAHLIQDWLGDAAKRVSKSVRIDYEDAKSNDGKPNHLSSVIWTTPLGLPCVQPYRISKNQLIKTNLQDISISDPFSASQVDARKQQAAFPPNFVHSLDATHMLMTAKACGDARLSFASVHDSYWTHAADVDHMNKEIRNQFVKLHSSNLVQELKEEFEKRYKNCLQVISISGEHPLAKEIKEVRRNNVKILGRAMTAADEIYLEKTRLEHLNSEDPEKVKIGKEMVTTVSVTEKYDLNSIVGTTKNFQILVPLTFPDIPAKGELDVEVVKESPYFFS</sequence>
<organism evidence="12 13">
    <name type="scientific">Scheffersomyces stipitis (strain ATCC 58785 / CBS 6054 / NBRC 10063 / NRRL Y-11545)</name>
    <name type="common">Yeast</name>
    <name type="synonym">Pichia stipitis</name>
    <dbReference type="NCBI Taxonomy" id="322104"/>
    <lineage>
        <taxon>Eukaryota</taxon>
        <taxon>Fungi</taxon>
        <taxon>Dikarya</taxon>
        <taxon>Ascomycota</taxon>
        <taxon>Saccharomycotina</taxon>
        <taxon>Pichiomycetes</taxon>
        <taxon>Debaryomycetaceae</taxon>
        <taxon>Scheffersomyces</taxon>
    </lineage>
</organism>
<dbReference type="Gene3D" id="1.10.287.280">
    <property type="match status" value="1"/>
</dbReference>
<dbReference type="eggNOG" id="KOG1038">
    <property type="taxonomic scope" value="Eukaryota"/>
</dbReference>
<dbReference type="GO" id="GO:0001018">
    <property type="term" value="F:mitochondrial promoter sequence-specific DNA binding"/>
    <property type="evidence" value="ECO:0007669"/>
    <property type="project" value="TreeGrafter"/>
</dbReference>
<dbReference type="FunFam" id="1.10.1320.10:FF:000005">
    <property type="entry name" value="DNA-directed RNA polymerase"/>
    <property type="match status" value="1"/>
</dbReference>
<dbReference type="PROSITE" id="PS00489">
    <property type="entry name" value="RNA_POL_PHAGE_2"/>
    <property type="match status" value="1"/>
</dbReference>
<keyword evidence="7" id="KW-0496">Mitochondrion</keyword>
<evidence type="ECO:0000256" key="1">
    <source>
        <dbReference type="ARBA" id="ARBA00004173"/>
    </source>
</evidence>
<dbReference type="Gene3D" id="1.10.287.260">
    <property type="match status" value="1"/>
</dbReference>
<dbReference type="EMBL" id="CP000500">
    <property type="protein sequence ID" value="ABN67404.2"/>
    <property type="molecule type" value="Genomic_DNA"/>
</dbReference>
<dbReference type="GeneID" id="4839989"/>
<dbReference type="Proteomes" id="UP000002258">
    <property type="component" value="Chromosome 6"/>
</dbReference>
<dbReference type="AlphaFoldDB" id="A3LX46"/>
<evidence type="ECO:0000256" key="6">
    <source>
        <dbReference type="ARBA" id="ARBA00022946"/>
    </source>
</evidence>
<dbReference type="EC" id="2.7.7.6" evidence="10"/>
<dbReference type="InterPro" id="IPR029262">
    <property type="entry name" value="RPOL_N"/>
</dbReference>
<evidence type="ECO:0000256" key="8">
    <source>
        <dbReference type="ARBA" id="ARBA00023163"/>
    </source>
</evidence>
<accession>A3LX46</accession>
<dbReference type="GO" id="GO:0042645">
    <property type="term" value="C:mitochondrial nucleoid"/>
    <property type="evidence" value="ECO:0007669"/>
    <property type="project" value="EnsemblFungi"/>
</dbReference>
<evidence type="ECO:0000256" key="5">
    <source>
        <dbReference type="ARBA" id="ARBA00022695"/>
    </source>
</evidence>
<comment type="function">
    <text evidence="10">DNA-dependent RNA polymerase catalyzes the transcription of DNA into RNA using the four ribonucleoside triphosphates as substrates.</text>
</comment>
<dbReference type="KEGG" id="pic:PICST_36598"/>
<name>A3LX46_PICST</name>
<dbReference type="FunFam" id="1.10.287.280:FF:000001">
    <property type="entry name" value="DNA-directed RNA polymerase"/>
    <property type="match status" value="1"/>
</dbReference>
<dbReference type="GO" id="GO:0006391">
    <property type="term" value="P:transcription initiation at mitochondrial promoter"/>
    <property type="evidence" value="ECO:0007669"/>
    <property type="project" value="EnsemblFungi"/>
</dbReference>
<evidence type="ECO:0000256" key="10">
    <source>
        <dbReference type="RuleBase" id="RU003805"/>
    </source>
</evidence>
<dbReference type="RefSeq" id="XP_001385433.2">
    <property type="nucleotide sequence ID" value="XM_001385396.1"/>
</dbReference>
<keyword evidence="8 10" id="KW-0804">Transcription</keyword>
<dbReference type="Gene3D" id="1.10.1320.10">
    <property type="entry name" value="DNA-directed RNA polymerase, N-terminal domain"/>
    <property type="match status" value="1"/>
</dbReference>
<dbReference type="InterPro" id="IPR024075">
    <property type="entry name" value="DNA-dir_RNA_pol_helix_hairp_sf"/>
</dbReference>
<evidence type="ECO:0000313" key="13">
    <source>
        <dbReference type="Proteomes" id="UP000002258"/>
    </source>
</evidence>
<evidence type="ECO:0000256" key="3">
    <source>
        <dbReference type="ARBA" id="ARBA00022478"/>
    </source>
</evidence>
<dbReference type="GO" id="GO:0006269">
    <property type="term" value="P:DNA replication, synthesis of primer"/>
    <property type="evidence" value="ECO:0007669"/>
    <property type="project" value="EnsemblFungi"/>
</dbReference>
<dbReference type="FunFam" id="1.10.150.20:FF:000041">
    <property type="entry name" value="DNA-directed RNA polymerase"/>
    <property type="match status" value="1"/>
</dbReference>
<dbReference type="GO" id="GO:0034245">
    <property type="term" value="C:mitochondrial DNA-directed RNA polymerase complex"/>
    <property type="evidence" value="ECO:0007669"/>
    <property type="project" value="EnsemblFungi"/>
</dbReference>
<dbReference type="InterPro" id="IPR043502">
    <property type="entry name" value="DNA/RNA_pol_sf"/>
</dbReference>
<comment type="similarity">
    <text evidence="2 10">Belongs to the phage and mitochondrial RNA polymerase family.</text>
</comment>
<evidence type="ECO:0000313" key="12">
    <source>
        <dbReference type="EMBL" id="ABN67404.2"/>
    </source>
</evidence>
<keyword evidence="6" id="KW-0809">Transit peptide</keyword>
<dbReference type="InterPro" id="IPR037159">
    <property type="entry name" value="RNA_POL_N_sf"/>
</dbReference>
<dbReference type="SUPFAM" id="SSF56672">
    <property type="entry name" value="DNA/RNA polymerases"/>
    <property type="match status" value="1"/>
</dbReference>
<evidence type="ECO:0000259" key="11">
    <source>
        <dbReference type="SMART" id="SM01311"/>
    </source>
</evidence>
<dbReference type="OMA" id="KWFEVDM"/>
<dbReference type="FunCoup" id="A3LX46">
    <property type="interactions" value="266"/>
</dbReference>
<dbReference type="GO" id="GO:0003899">
    <property type="term" value="F:DNA-directed RNA polymerase activity"/>
    <property type="evidence" value="ECO:0007669"/>
    <property type="project" value="UniProtKB-EC"/>
</dbReference>
<dbReference type="OrthoDB" id="276422at2759"/>
<dbReference type="InParanoid" id="A3LX46"/>
<keyword evidence="3 10" id="KW-0240">DNA-directed RNA polymerase</keyword>
<gene>
    <name evidence="12" type="primary">RPO41</name>
    <name evidence="12" type="ORF">PICST_36598</name>
</gene>
<dbReference type="HOGENOM" id="CLU_003364_1_0_1"/>
<feature type="domain" description="DNA-directed RNA polymerase N-terminal" evidence="11">
    <location>
        <begin position="320"/>
        <end position="638"/>
    </location>
</feature>
<dbReference type="Pfam" id="PF00940">
    <property type="entry name" value="RNA_pol"/>
    <property type="match status" value="1"/>
</dbReference>
<dbReference type="STRING" id="322104.A3LX46"/>
<keyword evidence="13" id="KW-1185">Reference proteome</keyword>
<evidence type="ECO:0000256" key="4">
    <source>
        <dbReference type="ARBA" id="ARBA00022679"/>
    </source>
</evidence>
<dbReference type="PANTHER" id="PTHR10102">
    <property type="entry name" value="DNA-DIRECTED RNA POLYMERASE, MITOCHONDRIAL"/>
    <property type="match status" value="1"/>
</dbReference>
<comment type="catalytic activity">
    <reaction evidence="9 10">
        <text>RNA(n) + a ribonucleoside 5'-triphosphate = RNA(n+1) + diphosphate</text>
        <dbReference type="Rhea" id="RHEA:21248"/>
        <dbReference type="Rhea" id="RHEA-COMP:14527"/>
        <dbReference type="Rhea" id="RHEA-COMP:17342"/>
        <dbReference type="ChEBI" id="CHEBI:33019"/>
        <dbReference type="ChEBI" id="CHEBI:61557"/>
        <dbReference type="ChEBI" id="CHEBI:140395"/>
        <dbReference type="EC" id="2.7.7.6"/>
    </reaction>
</comment>
<dbReference type="InterPro" id="IPR046950">
    <property type="entry name" value="DNA-dir_Rpol_C_phage-type"/>
</dbReference>
<evidence type="ECO:0000256" key="2">
    <source>
        <dbReference type="ARBA" id="ARBA00009493"/>
    </source>
</evidence>
<proteinExistence type="inferred from homology"/>
<dbReference type="SMART" id="SM01311">
    <property type="entry name" value="RPOL_N"/>
    <property type="match status" value="1"/>
</dbReference>
<evidence type="ECO:0000256" key="9">
    <source>
        <dbReference type="ARBA" id="ARBA00048552"/>
    </source>
</evidence>
<dbReference type="PANTHER" id="PTHR10102:SF0">
    <property type="entry name" value="DNA-DIRECTED RNA POLYMERASE, MITOCHONDRIAL"/>
    <property type="match status" value="1"/>
</dbReference>
<keyword evidence="4 10" id="KW-0808">Transferase</keyword>
<dbReference type="Gene3D" id="1.10.150.20">
    <property type="entry name" value="5' to 3' exonuclease, C-terminal subdomain"/>
    <property type="match status" value="1"/>
</dbReference>
<keyword evidence="5 10" id="KW-0548">Nucleotidyltransferase</keyword>
<evidence type="ECO:0000256" key="7">
    <source>
        <dbReference type="ARBA" id="ARBA00023128"/>
    </source>
</evidence>
<dbReference type="Pfam" id="PF14700">
    <property type="entry name" value="RPOL_N"/>
    <property type="match status" value="1"/>
</dbReference>
<dbReference type="PROSITE" id="PS00900">
    <property type="entry name" value="RNA_POL_PHAGE_1"/>
    <property type="match status" value="1"/>
</dbReference>
<dbReference type="InterPro" id="IPR002092">
    <property type="entry name" value="DNA-dir_Rpol_phage-type"/>
</dbReference>
<reference evidence="12 13" key="1">
    <citation type="journal article" date="2007" name="Nat. Biotechnol.">
        <title>Genome sequence of the lignocellulose-bioconverting and xylose-fermenting yeast Pichia stipitis.</title>
        <authorList>
            <person name="Jeffries T.W."/>
            <person name="Grigoriev I.V."/>
            <person name="Grimwood J."/>
            <person name="Laplaza J.M."/>
            <person name="Aerts A."/>
            <person name="Salamov A."/>
            <person name="Schmutz J."/>
            <person name="Lindquist E."/>
            <person name="Dehal P."/>
            <person name="Shapiro H."/>
            <person name="Jin Y.S."/>
            <person name="Passoth V."/>
            <person name="Richardson P.M."/>
        </authorList>
    </citation>
    <scope>NUCLEOTIDE SEQUENCE [LARGE SCALE GENOMIC DNA]</scope>
    <source>
        <strain evidence="13">ATCC 58785 / CBS 6054 / NBRC 10063 / NRRL Y-11545</strain>
    </source>
</reference>
<protein>
    <recommendedName>
        <fullName evidence="10">DNA-directed RNA polymerase</fullName>
        <ecNumber evidence="10">2.7.7.6</ecNumber>
    </recommendedName>
</protein>
<comment type="subcellular location">
    <subcellularLocation>
        <location evidence="1">Mitochondrion</location>
    </subcellularLocation>
</comment>